<dbReference type="InterPro" id="IPR036890">
    <property type="entry name" value="HATPase_C_sf"/>
</dbReference>
<dbReference type="PANTHER" id="PTHR43065:SF49">
    <property type="entry name" value="HISTIDINE KINASE"/>
    <property type="match status" value="1"/>
</dbReference>
<dbReference type="Gene3D" id="3.30.450.20">
    <property type="entry name" value="PAS domain"/>
    <property type="match status" value="1"/>
</dbReference>
<reference evidence="17 18" key="1">
    <citation type="submission" date="2014-08" db="EMBL/GenBank/DDBJ databases">
        <title>Genomic and Phenotypic Diversity of Colwellia psychrerythraea strains from Disparate Marine Basins.</title>
        <authorList>
            <person name="Techtmann S.M."/>
            <person name="Stelling S.C."/>
            <person name="Utturkar S.M."/>
            <person name="Alshibli N."/>
            <person name="Harris A."/>
            <person name="Brown S.D."/>
            <person name="Hazen T.C."/>
        </authorList>
    </citation>
    <scope>NUCLEOTIDE SEQUENCE [LARGE SCALE GENOMIC DNA]</scope>
    <source>
        <strain evidence="17 18">ND2E</strain>
    </source>
</reference>
<dbReference type="SUPFAM" id="SSF158472">
    <property type="entry name" value="HAMP domain-like"/>
    <property type="match status" value="1"/>
</dbReference>
<keyword evidence="10 13" id="KW-0472">Membrane</keyword>
<comment type="subcellular location">
    <subcellularLocation>
        <location evidence="2">Cell membrane</location>
        <topology evidence="2">Multi-pass membrane protein</topology>
    </subcellularLocation>
</comment>
<evidence type="ECO:0000256" key="7">
    <source>
        <dbReference type="ARBA" id="ARBA00022692"/>
    </source>
</evidence>
<dbReference type="OrthoDB" id="9772100at2"/>
<keyword evidence="4" id="KW-1003">Cell membrane</keyword>
<evidence type="ECO:0000313" key="17">
    <source>
        <dbReference type="EMBL" id="KGJ95461.1"/>
    </source>
</evidence>
<dbReference type="AlphaFoldDB" id="A0A099KXX3"/>
<evidence type="ECO:0000256" key="5">
    <source>
        <dbReference type="ARBA" id="ARBA00022553"/>
    </source>
</evidence>
<dbReference type="InterPro" id="IPR001789">
    <property type="entry name" value="Sig_transdc_resp-reg_receiver"/>
</dbReference>
<comment type="caution">
    <text evidence="17">The sequence shown here is derived from an EMBL/GenBank/DDBJ whole genome shotgun (WGS) entry which is preliminary data.</text>
</comment>
<evidence type="ECO:0000259" key="15">
    <source>
        <dbReference type="PROSITE" id="PS50110"/>
    </source>
</evidence>
<sequence length="670" mass="74833">MFLQQKLSRTFFSAIASILLVLLIGIYWYSVPLINKEVYKIEKNASRLVLNNVFELASTMQLNLKPRKEEVVHRLRQIIKNSVIAKTGYLFIFDEQGNMLHHPNPNINGTNALLLKDPKTGKPILQELIAVADTGKELEYLWDKPSDANNYSYRKLSLVRHLPELGWYICSSVYIDELQSSGKLLSQRILTMGFIAFMCAIFLALIFSYWITKPINTLALIARKVSQGDLTVTSGISRADELGILGKAFDDMVEQMRENIEMLDLKVASRTQTLATTNAQLQQALSESQQAQQQLAQVQHINAVGQLAGGLAHDFNNILTIILGNLLAAQQDNEHNKALLLRLLPAIKASRKGSDITNRLLAFSRRQYLVPCRVDITALIEETIELLKGSLPSKITINANFSSEDLQVYVDANQLENCLINLVLNAKDAMPNGGVITLIISKRIVDNVLQFDEDVALGEYLDVTIIDDGCGFSDQAINKAFEPFFTTKDTHQGSGLGLSMVFGFIKQSQGYIRIANQVNGGAKISFLLPLLNCEKEKLTSKAVFDDHKEITKETEFSNKLILLVEDDHDVRAIIREQLISFGLNVIEANDSDEAEQLIDTINDLYGMVSDISMPGNKDGFELATLLKSHSPTCKIVLMSGYFQQYKKPDEDTPILLKKPFAASQLFQALQ</sequence>
<dbReference type="CDD" id="cd06225">
    <property type="entry name" value="HAMP"/>
    <property type="match status" value="1"/>
</dbReference>
<evidence type="ECO:0000256" key="4">
    <source>
        <dbReference type="ARBA" id="ARBA00022475"/>
    </source>
</evidence>
<keyword evidence="5 11" id="KW-0597">Phosphoprotein</keyword>
<dbReference type="GO" id="GO:0000155">
    <property type="term" value="F:phosphorelay sensor kinase activity"/>
    <property type="evidence" value="ECO:0007669"/>
    <property type="project" value="InterPro"/>
</dbReference>
<comment type="catalytic activity">
    <reaction evidence="1">
        <text>ATP + protein L-histidine = ADP + protein N-phospho-L-histidine.</text>
        <dbReference type="EC" id="2.7.13.3"/>
    </reaction>
</comment>
<evidence type="ECO:0000256" key="3">
    <source>
        <dbReference type="ARBA" id="ARBA00012438"/>
    </source>
</evidence>
<keyword evidence="6" id="KW-0808">Transferase</keyword>
<dbReference type="CDD" id="cd00082">
    <property type="entry name" value="HisKA"/>
    <property type="match status" value="1"/>
</dbReference>
<dbReference type="Gene3D" id="6.10.340.10">
    <property type="match status" value="1"/>
</dbReference>
<feature type="domain" description="Histidine kinase" evidence="14">
    <location>
        <begin position="310"/>
        <end position="532"/>
    </location>
</feature>
<evidence type="ECO:0000256" key="9">
    <source>
        <dbReference type="ARBA" id="ARBA00022989"/>
    </source>
</evidence>
<evidence type="ECO:0000259" key="16">
    <source>
        <dbReference type="PROSITE" id="PS50885"/>
    </source>
</evidence>
<feature type="domain" description="Response regulatory" evidence="15">
    <location>
        <begin position="560"/>
        <end position="670"/>
    </location>
</feature>
<keyword evidence="9 13" id="KW-1133">Transmembrane helix</keyword>
<dbReference type="SUPFAM" id="SSF47384">
    <property type="entry name" value="Homodimeric domain of signal transducing histidine kinase"/>
    <property type="match status" value="1"/>
</dbReference>
<proteinExistence type="predicted"/>
<dbReference type="Pfam" id="PF00672">
    <property type="entry name" value="HAMP"/>
    <property type="match status" value="1"/>
</dbReference>
<dbReference type="Pfam" id="PF00072">
    <property type="entry name" value="Response_reg"/>
    <property type="match status" value="1"/>
</dbReference>
<feature type="coiled-coil region" evidence="12">
    <location>
        <begin position="274"/>
        <end position="301"/>
    </location>
</feature>
<dbReference type="InterPro" id="IPR003661">
    <property type="entry name" value="HisK_dim/P_dom"/>
</dbReference>
<dbReference type="InterPro" id="IPR036097">
    <property type="entry name" value="HisK_dim/P_sf"/>
</dbReference>
<keyword evidence="12" id="KW-0175">Coiled coil</keyword>
<dbReference type="PANTHER" id="PTHR43065">
    <property type="entry name" value="SENSOR HISTIDINE KINASE"/>
    <property type="match status" value="1"/>
</dbReference>
<dbReference type="SUPFAM" id="SSF55874">
    <property type="entry name" value="ATPase domain of HSP90 chaperone/DNA topoisomerase II/histidine kinase"/>
    <property type="match status" value="1"/>
</dbReference>
<dbReference type="EC" id="2.7.13.3" evidence="3"/>
<dbReference type="Proteomes" id="UP000029843">
    <property type="component" value="Unassembled WGS sequence"/>
</dbReference>
<dbReference type="InterPro" id="IPR004010">
    <property type="entry name" value="Double_Cache_2"/>
</dbReference>
<dbReference type="InterPro" id="IPR033480">
    <property type="entry name" value="sCache_2"/>
</dbReference>
<evidence type="ECO:0000259" key="14">
    <source>
        <dbReference type="PROSITE" id="PS50109"/>
    </source>
</evidence>
<dbReference type="InterPro" id="IPR005467">
    <property type="entry name" value="His_kinase_dom"/>
</dbReference>
<dbReference type="SMART" id="SM00448">
    <property type="entry name" value="REC"/>
    <property type="match status" value="1"/>
</dbReference>
<feature type="transmembrane region" description="Helical" evidence="13">
    <location>
        <begin position="12"/>
        <end position="31"/>
    </location>
</feature>
<keyword evidence="7 13" id="KW-0812">Transmembrane</keyword>
<dbReference type="Pfam" id="PF02518">
    <property type="entry name" value="HATPase_c"/>
    <property type="match status" value="1"/>
</dbReference>
<dbReference type="PROSITE" id="PS50110">
    <property type="entry name" value="RESPONSE_REGULATORY"/>
    <property type="match status" value="1"/>
</dbReference>
<dbReference type="SMART" id="SM01049">
    <property type="entry name" value="Cache_2"/>
    <property type="match status" value="1"/>
</dbReference>
<dbReference type="Gene3D" id="1.10.287.130">
    <property type="match status" value="1"/>
</dbReference>
<dbReference type="GO" id="GO:0005886">
    <property type="term" value="C:plasma membrane"/>
    <property type="evidence" value="ECO:0007669"/>
    <property type="project" value="UniProtKB-SubCell"/>
</dbReference>
<dbReference type="PATRIC" id="fig|28229.4.peg.234"/>
<dbReference type="RefSeq" id="WP_052056173.1">
    <property type="nucleotide sequence ID" value="NZ_JQED01000003.1"/>
</dbReference>
<evidence type="ECO:0000256" key="8">
    <source>
        <dbReference type="ARBA" id="ARBA00022777"/>
    </source>
</evidence>
<evidence type="ECO:0000256" key="12">
    <source>
        <dbReference type="SAM" id="Coils"/>
    </source>
</evidence>
<protein>
    <recommendedName>
        <fullName evidence="3">histidine kinase</fullName>
        <ecNumber evidence="3">2.7.13.3</ecNumber>
    </recommendedName>
</protein>
<evidence type="ECO:0000313" key="18">
    <source>
        <dbReference type="Proteomes" id="UP000029843"/>
    </source>
</evidence>
<organism evidence="17 18">
    <name type="scientific">Colwellia psychrerythraea</name>
    <name type="common">Vibrio psychroerythus</name>
    <dbReference type="NCBI Taxonomy" id="28229"/>
    <lineage>
        <taxon>Bacteria</taxon>
        <taxon>Pseudomonadati</taxon>
        <taxon>Pseudomonadota</taxon>
        <taxon>Gammaproteobacteria</taxon>
        <taxon>Alteromonadales</taxon>
        <taxon>Colwelliaceae</taxon>
        <taxon>Colwellia</taxon>
    </lineage>
</organism>
<name>A0A099KXX3_COLPS</name>
<dbReference type="Pfam" id="PF08269">
    <property type="entry name" value="dCache_2"/>
    <property type="match status" value="1"/>
</dbReference>
<evidence type="ECO:0000256" key="13">
    <source>
        <dbReference type="SAM" id="Phobius"/>
    </source>
</evidence>
<evidence type="ECO:0000256" key="10">
    <source>
        <dbReference type="ARBA" id="ARBA00023136"/>
    </source>
</evidence>
<gene>
    <name evidence="17" type="ORF">ND2E_1243</name>
</gene>
<dbReference type="SUPFAM" id="SSF52172">
    <property type="entry name" value="CheY-like"/>
    <property type="match status" value="1"/>
</dbReference>
<dbReference type="EMBL" id="JQED01000003">
    <property type="protein sequence ID" value="KGJ95461.1"/>
    <property type="molecule type" value="Genomic_DNA"/>
</dbReference>
<feature type="transmembrane region" description="Helical" evidence="13">
    <location>
        <begin position="189"/>
        <end position="211"/>
    </location>
</feature>
<dbReference type="CDD" id="cd00156">
    <property type="entry name" value="REC"/>
    <property type="match status" value="1"/>
</dbReference>
<dbReference type="CDD" id="cd12912">
    <property type="entry name" value="PDC2_MCP_like"/>
    <property type="match status" value="1"/>
</dbReference>
<evidence type="ECO:0000256" key="2">
    <source>
        <dbReference type="ARBA" id="ARBA00004651"/>
    </source>
</evidence>
<dbReference type="PROSITE" id="PS50109">
    <property type="entry name" value="HIS_KIN"/>
    <property type="match status" value="1"/>
</dbReference>
<evidence type="ECO:0000256" key="6">
    <source>
        <dbReference type="ARBA" id="ARBA00022679"/>
    </source>
</evidence>
<dbReference type="InterPro" id="IPR003594">
    <property type="entry name" value="HATPase_dom"/>
</dbReference>
<dbReference type="InterPro" id="IPR003660">
    <property type="entry name" value="HAMP_dom"/>
</dbReference>
<feature type="modified residue" description="4-aspartylphosphate" evidence="11">
    <location>
        <position position="610"/>
    </location>
</feature>
<dbReference type="PROSITE" id="PS50885">
    <property type="entry name" value="HAMP"/>
    <property type="match status" value="1"/>
</dbReference>
<dbReference type="Gene3D" id="3.30.565.10">
    <property type="entry name" value="Histidine kinase-like ATPase, C-terminal domain"/>
    <property type="match status" value="1"/>
</dbReference>
<accession>A0A099KXX3</accession>
<dbReference type="Gene3D" id="3.40.50.2300">
    <property type="match status" value="1"/>
</dbReference>
<evidence type="ECO:0000256" key="11">
    <source>
        <dbReference type="PROSITE-ProRule" id="PRU00169"/>
    </source>
</evidence>
<dbReference type="SMART" id="SM00304">
    <property type="entry name" value="HAMP"/>
    <property type="match status" value="1"/>
</dbReference>
<dbReference type="InterPro" id="IPR004358">
    <property type="entry name" value="Sig_transdc_His_kin-like_C"/>
</dbReference>
<dbReference type="PRINTS" id="PR00344">
    <property type="entry name" value="BCTRLSENSOR"/>
</dbReference>
<dbReference type="InterPro" id="IPR011006">
    <property type="entry name" value="CheY-like_superfamily"/>
</dbReference>
<keyword evidence="8" id="KW-0418">Kinase</keyword>
<dbReference type="SMART" id="SM00387">
    <property type="entry name" value="HATPase_c"/>
    <property type="match status" value="1"/>
</dbReference>
<evidence type="ECO:0000256" key="1">
    <source>
        <dbReference type="ARBA" id="ARBA00000085"/>
    </source>
</evidence>
<feature type="domain" description="HAMP" evidence="16">
    <location>
        <begin position="209"/>
        <end position="261"/>
    </location>
</feature>